<accession>A0ABX1X1G0</accession>
<dbReference type="EMBL" id="RZNH01000059">
    <property type="protein sequence ID" value="NOU62249.1"/>
    <property type="molecule type" value="Genomic_DNA"/>
</dbReference>
<reference evidence="1 2" key="1">
    <citation type="submission" date="2018-12" db="EMBL/GenBank/DDBJ databases">
        <title>Marinifilum JC070 sp. nov., a marine bacterium isolated from Yongle Blue Hole in the South China Sea.</title>
        <authorList>
            <person name="Fu T."/>
        </authorList>
    </citation>
    <scope>NUCLEOTIDE SEQUENCE [LARGE SCALE GENOMIC DNA]</scope>
    <source>
        <strain evidence="1 2">JC070</strain>
    </source>
</reference>
<evidence type="ECO:0000313" key="1">
    <source>
        <dbReference type="EMBL" id="NOU62249.1"/>
    </source>
</evidence>
<sequence>MRKLNDKLFEKNKVQSNELSQLKGGREIIDVCETAGGLAGDGREVEFDYCRVYDDGTFDHTFGY</sequence>
<evidence type="ECO:0008006" key="3">
    <source>
        <dbReference type="Google" id="ProtNLM"/>
    </source>
</evidence>
<evidence type="ECO:0000313" key="2">
    <source>
        <dbReference type="Proteomes" id="UP000732105"/>
    </source>
</evidence>
<protein>
    <recommendedName>
        <fullName evidence="3">Bacteriocin</fullName>
    </recommendedName>
</protein>
<name>A0ABX1X1G0_9BACT</name>
<organism evidence="1 2">
    <name type="scientific">Marinifilum caeruleilacunae</name>
    <dbReference type="NCBI Taxonomy" id="2499076"/>
    <lineage>
        <taxon>Bacteria</taxon>
        <taxon>Pseudomonadati</taxon>
        <taxon>Bacteroidota</taxon>
        <taxon>Bacteroidia</taxon>
        <taxon>Marinilabiliales</taxon>
        <taxon>Marinifilaceae</taxon>
    </lineage>
</organism>
<proteinExistence type="predicted"/>
<dbReference type="Proteomes" id="UP000732105">
    <property type="component" value="Unassembled WGS sequence"/>
</dbReference>
<comment type="caution">
    <text evidence="1">The sequence shown here is derived from an EMBL/GenBank/DDBJ whole genome shotgun (WGS) entry which is preliminary data.</text>
</comment>
<keyword evidence="2" id="KW-1185">Reference proteome</keyword>
<gene>
    <name evidence="1" type="ORF">ELS83_20840</name>
</gene>
<dbReference type="RefSeq" id="WP_171597508.1">
    <property type="nucleotide sequence ID" value="NZ_RZNH01000059.1"/>
</dbReference>